<dbReference type="RefSeq" id="WP_382406164.1">
    <property type="nucleotide sequence ID" value="NZ_JBHSGU010000002.1"/>
</dbReference>
<dbReference type="Gene3D" id="3.40.50.10610">
    <property type="entry name" value="ABC-type transport auxiliary lipoprotein component"/>
    <property type="match status" value="1"/>
</dbReference>
<name>A0ABV9LSD5_9ALTE</name>
<evidence type="ECO:0000313" key="1">
    <source>
        <dbReference type="EMBL" id="MFC4699416.1"/>
    </source>
</evidence>
<protein>
    <recommendedName>
        <fullName evidence="3">Curli production assembly/transport component CsgG</fullName>
    </recommendedName>
</protein>
<dbReference type="EMBL" id="JBHSGU010000002">
    <property type="protein sequence ID" value="MFC4699416.1"/>
    <property type="molecule type" value="Genomic_DNA"/>
</dbReference>
<comment type="caution">
    <text evidence="1">The sequence shown here is derived from an EMBL/GenBank/DDBJ whole genome shotgun (WGS) entry which is preliminary data.</text>
</comment>
<accession>A0ABV9LSD5</accession>
<dbReference type="Pfam" id="PF13036">
    <property type="entry name" value="LpoB"/>
    <property type="match status" value="1"/>
</dbReference>
<sequence>MKVSDTFANTQYERILFTHLSGDTANYVYKRLLDELGGSTQIELINHEQALMAAKALQLGSQLSTLRPNELAAVAKYLNAQAYFTGQVRSGAMAITESTTIHSSIQLDLVDVQSGKTMTSSFVEQTSVSRMMLESQSLKDAATKTAQRYAKTLQSL</sequence>
<evidence type="ECO:0000313" key="2">
    <source>
        <dbReference type="Proteomes" id="UP001595897"/>
    </source>
</evidence>
<proteinExistence type="predicted"/>
<organism evidence="1 2">
    <name type="scientific">Glaciecola siphonariae</name>
    <dbReference type="NCBI Taxonomy" id="521012"/>
    <lineage>
        <taxon>Bacteria</taxon>
        <taxon>Pseudomonadati</taxon>
        <taxon>Pseudomonadota</taxon>
        <taxon>Gammaproteobacteria</taxon>
        <taxon>Alteromonadales</taxon>
        <taxon>Alteromonadaceae</taxon>
        <taxon>Glaciecola</taxon>
    </lineage>
</organism>
<gene>
    <name evidence="1" type="ORF">ACFO4O_04500</name>
</gene>
<dbReference type="Proteomes" id="UP001595897">
    <property type="component" value="Unassembled WGS sequence"/>
</dbReference>
<evidence type="ECO:0008006" key="3">
    <source>
        <dbReference type="Google" id="ProtNLM"/>
    </source>
</evidence>
<dbReference type="InterPro" id="IPR014094">
    <property type="entry name" value="LpoB"/>
</dbReference>
<reference evidence="2" key="1">
    <citation type="journal article" date="2019" name="Int. J. Syst. Evol. Microbiol.">
        <title>The Global Catalogue of Microorganisms (GCM) 10K type strain sequencing project: providing services to taxonomists for standard genome sequencing and annotation.</title>
        <authorList>
            <consortium name="The Broad Institute Genomics Platform"/>
            <consortium name="The Broad Institute Genome Sequencing Center for Infectious Disease"/>
            <person name="Wu L."/>
            <person name="Ma J."/>
        </authorList>
    </citation>
    <scope>NUCLEOTIDE SEQUENCE [LARGE SCALE GENOMIC DNA]</scope>
    <source>
        <strain evidence="2">KACC 12507</strain>
    </source>
</reference>
<keyword evidence="2" id="KW-1185">Reference proteome</keyword>